<feature type="compositionally biased region" description="Basic residues" evidence="1">
    <location>
        <begin position="61"/>
        <end position="94"/>
    </location>
</feature>
<feature type="compositionally biased region" description="Basic residues" evidence="1">
    <location>
        <begin position="11"/>
        <end position="31"/>
    </location>
</feature>
<dbReference type="EMBL" id="CADCTL010000121">
    <property type="protein sequence ID" value="CAA9243947.1"/>
    <property type="molecule type" value="Genomic_DNA"/>
</dbReference>
<feature type="non-terminal residue" evidence="2">
    <location>
        <position position="1"/>
    </location>
</feature>
<feature type="compositionally biased region" description="Basic and acidic residues" evidence="1">
    <location>
        <begin position="95"/>
        <end position="106"/>
    </location>
</feature>
<protein>
    <submittedName>
        <fullName evidence="2">Uncharacterized protein</fullName>
    </submittedName>
</protein>
<organism evidence="2">
    <name type="scientific">uncultured Acetobacteraceae bacterium</name>
    <dbReference type="NCBI Taxonomy" id="169975"/>
    <lineage>
        <taxon>Bacteria</taxon>
        <taxon>Pseudomonadati</taxon>
        <taxon>Pseudomonadota</taxon>
        <taxon>Alphaproteobacteria</taxon>
        <taxon>Acetobacterales</taxon>
        <taxon>Acetobacteraceae</taxon>
        <taxon>environmental samples</taxon>
    </lineage>
</organism>
<dbReference type="AlphaFoldDB" id="A0A6J4I8R0"/>
<proteinExistence type="predicted"/>
<feature type="non-terminal residue" evidence="2">
    <location>
        <position position="236"/>
    </location>
</feature>
<feature type="compositionally biased region" description="Low complexity" evidence="1">
    <location>
        <begin position="32"/>
        <end position="60"/>
    </location>
</feature>
<evidence type="ECO:0000313" key="2">
    <source>
        <dbReference type="EMBL" id="CAA9243947.1"/>
    </source>
</evidence>
<evidence type="ECO:0000256" key="1">
    <source>
        <dbReference type="SAM" id="MobiDB-lite"/>
    </source>
</evidence>
<gene>
    <name evidence="2" type="ORF">AVDCRST_MAG04-1762</name>
</gene>
<accession>A0A6J4I8R0</accession>
<feature type="region of interest" description="Disordered" evidence="1">
    <location>
        <begin position="1"/>
        <end position="208"/>
    </location>
</feature>
<feature type="compositionally biased region" description="Basic residues" evidence="1">
    <location>
        <begin position="150"/>
        <end position="192"/>
    </location>
</feature>
<feature type="compositionally biased region" description="Low complexity" evidence="1">
    <location>
        <begin position="194"/>
        <end position="208"/>
    </location>
</feature>
<reference evidence="2" key="1">
    <citation type="submission" date="2020-02" db="EMBL/GenBank/DDBJ databases">
        <authorList>
            <person name="Meier V. D."/>
        </authorList>
    </citation>
    <scope>NUCLEOTIDE SEQUENCE</scope>
    <source>
        <strain evidence="2">AVDCRST_MAG04</strain>
    </source>
</reference>
<name>A0A6J4I8R0_9PROT</name>
<sequence>ARRFAPPAGRLGRRRPCRAPRPRRRRVRPLRRGVALRAGLRGRQAAPRPGDARPAAPRRAAPVRRRRGPRLRARPARPRAARRRLGRTPHRPRPRPGEARRGEAGRRRPAGALRRSGLGSPRRCLARVRHPADGGRPVPNARTDAAAVAGRRRQRRAPPRAGARLRPRPRLAQRRRPRHGGAWPRRPRRPQRHPPAAARRPGRPVRSGGLRRFRLALLGEHALAERLARRGAPRGM</sequence>
<feature type="compositionally biased region" description="Low complexity" evidence="1">
    <location>
        <begin position="1"/>
        <end position="10"/>
    </location>
</feature>